<dbReference type="GO" id="GO:0006508">
    <property type="term" value="P:proteolysis"/>
    <property type="evidence" value="ECO:0007669"/>
    <property type="project" value="UniProtKB-KW"/>
</dbReference>
<reference evidence="14" key="1">
    <citation type="journal article" date="2016" name="Genome Announc.">
        <title>Draft genomes of two strains of Paenibacillus glucanolyticus with capability to degrade lignocellulose.</title>
        <authorList>
            <person name="Mathews S.L."/>
            <person name="Pawlak J."/>
            <person name="Grunden A.M."/>
        </authorList>
    </citation>
    <scope>NUCLEOTIDE SEQUENCE [LARGE SCALE GENOMIC DNA]</scope>
    <source>
        <strain evidence="14">SLM1</strain>
    </source>
</reference>
<feature type="transmembrane region" description="Helical" evidence="12">
    <location>
        <begin position="177"/>
        <end position="198"/>
    </location>
</feature>
<keyword evidence="8" id="KW-0862">Zinc</keyword>
<dbReference type="Proteomes" id="UP000076796">
    <property type="component" value="Unassembled WGS sequence"/>
</dbReference>
<evidence type="ECO:0000256" key="10">
    <source>
        <dbReference type="ARBA" id="ARBA00023049"/>
    </source>
</evidence>
<evidence type="ECO:0000256" key="7">
    <source>
        <dbReference type="ARBA" id="ARBA00022801"/>
    </source>
</evidence>
<keyword evidence="7" id="KW-0378">Hydrolase</keyword>
<feature type="domain" description="Peptidase M50" evidence="13">
    <location>
        <begin position="105"/>
        <end position="145"/>
    </location>
</feature>
<evidence type="ECO:0000256" key="11">
    <source>
        <dbReference type="ARBA" id="ARBA00023136"/>
    </source>
</evidence>
<evidence type="ECO:0000256" key="2">
    <source>
        <dbReference type="ARBA" id="ARBA00004141"/>
    </source>
</evidence>
<keyword evidence="11 12" id="KW-0472">Membrane</keyword>
<comment type="similarity">
    <text evidence="3">Belongs to the peptidase M50B family.</text>
</comment>
<accession>A0A163KS30</accession>
<name>A0A163KS30_9BACL</name>
<comment type="caution">
    <text evidence="14">The sequence shown here is derived from an EMBL/GenBank/DDBJ whole genome shotgun (WGS) entry which is preliminary data.</text>
</comment>
<protein>
    <submittedName>
        <fullName evidence="14">Zn-dependent protease</fullName>
    </submittedName>
</protein>
<evidence type="ECO:0000256" key="6">
    <source>
        <dbReference type="ARBA" id="ARBA00022723"/>
    </source>
</evidence>
<organism evidence="14 15">
    <name type="scientific">Paenibacillus glucanolyticus</name>
    <dbReference type="NCBI Taxonomy" id="59843"/>
    <lineage>
        <taxon>Bacteria</taxon>
        <taxon>Bacillati</taxon>
        <taxon>Bacillota</taxon>
        <taxon>Bacilli</taxon>
        <taxon>Bacillales</taxon>
        <taxon>Paenibacillaceae</taxon>
        <taxon>Paenibacillus</taxon>
    </lineage>
</organism>
<evidence type="ECO:0000313" key="14">
    <source>
        <dbReference type="EMBL" id="KZS47473.1"/>
    </source>
</evidence>
<dbReference type="InterPro" id="IPR008915">
    <property type="entry name" value="Peptidase_M50"/>
</dbReference>
<feature type="transmembrane region" description="Helical" evidence="12">
    <location>
        <begin position="82"/>
        <end position="106"/>
    </location>
</feature>
<dbReference type="PANTHER" id="PTHR39188">
    <property type="entry name" value="MEMBRANE-ASSOCIATED ZINC METALLOPROTEASE M50B"/>
    <property type="match status" value="1"/>
</dbReference>
<sequence>MIKFKGTVLSLHPLFVIVMLASVFTGRFLELLTLFIIVFIHELGHAAAAAAMGFKVRAIQMLPFGGVAVIEDDGRMTAMKEIVIALAGPLQNVIMIGITLTCRWAGWGDEQLLSYIIQGNLVIALFNLLPILPLDGGKVLQAVISLLAPYHATLLWASRAGILCSLMMIGYGLQPLFLGGGIRLNVLMIGLFLAYSNFEDYRNVHYRFLRFLVNRSEIYERNLEGLGPAQPIVADSSKPLDDIMRLFKREKYHLIYVMSGPGSLLAVVPEQHVISSYFASNGPPWYA</sequence>
<evidence type="ECO:0000256" key="8">
    <source>
        <dbReference type="ARBA" id="ARBA00022833"/>
    </source>
</evidence>
<evidence type="ECO:0000256" key="12">
    <source>
        <dbReference type="SAM" id="Phobius"/>
    </source>
</evidence>
<dbReference type="CDD" id="cd06161">
    <property type="entry name" value="S2P-M50_SpoIVFB"/>
    <property type="match status" value="1"/>
</dbReference>
<evidence type="ECO:0000256" key="5">
    <source>
        <dbReference type="ARBA" id="ARBA00022692"/>
    </source>
</evidence>
<keyword evidence="4 14" id="KW-0645">Protease</keyword>
<dbReference type="AlphaFoldDB" id="A0A163KS30"/>
<dbReference type="STRING" id="59843.A3958_16215"/>
<dbReference type="GO" id="GO:0046872">
    <property type="term" value="F:metal ion binding"/>
    <property type="evidence" value="ECO:0007669"/>
    <property type="project" value="UniProtKB-KW"/>
</dbReference>
<dbReference type="Pfam" id="PF02163">
    <property type="entry name" value="Peptidase_M50"/>
    <property type="match status" value="2"/>
</dbReference>
<dbReference type="EMBL" id="LWMH01000001">
    <property type="protein sequence ID" value="KZS47473.1"/>
    <property type="molecule type" value="Genomic_DNA"/>
</dbReference>
<keyword evidence="10" id="KW-0482">Metalloprotease</keyword>
<feature type="transmembrane region" description="Helical" evidence="12">
    <location>
        <begin position="7"/>
        <end position="25"/>
    </location>
</feature>
<dbReference type="RefSeq" id="WP_063478865.1">
    <property type="nucleotide sequence ID" value="NZ_CP147845.1"/>
</dbReference>
<keyword evidence="15" id="KW-1185">Reference proteome</keyword>
<feature type="transmembrane region" description="Helical" evidence="12">
    <location>
        <begin position="31"/>
        <end position="54"/>
    </location>
</feature>
<evidence type="ECO:0000256" key="9">
    <source>
        <dbReference type="ARBA" id="ARBA00022989"/>
    </source>
</evidence>
<dbReference type="GeneID" id="97557108"/>
<evidence type="ECO:0000256" key="3">
    <source>
        <dbReference type="ARBA" id="ARBA00007931"/>
    </source>
</evidence>
<keyword evidence="5 12" id="KW-0812">Transmembrane</keyword>
<evidence type="ECO:0000256" key="4">
    <source>
        <dbReference type="ARBA" id="ARBA00022670"/>
    </source>
</evidence>
<evidence type="ECO:0000256" key="1">
    <source>
        <dbReference type="ARBA" id="ARBA00001947"/>
    </source>
</evidence>
<feature type="transmembrane region" description="Helical" evidence="12">
    <location>
        <begin position="112"/>
        <end position="132"/>
    </location>
</feature>
<dbReference type="PANTHER" id="PTHR39188:SF3">
    <property type="entry name" value="STAGE IV SPORULATION PROTEIN FB"/>
    <property type="match status" value="1"/>
</dbReference>
<comment type="subcellular location">
    <subcellularLocation>
        <location evidence="2">Membrane</location>
        <topology evidence="2">Multi-pass membrane protein</topology>
    </subcellularLocation>
</comment>
<keyword evidence="9 12" id="KW-1133">Transmembrane helix</keyword>
<evidence type="ECO:0000259" key="13">
    <source>
        <dbReference type="Pfam" id="PF02163"/>
    </source>
</evidence>
<proteinExistence type="inferred from homology"/>
<dbReference type="GO" id="GO:0016020">
    <property type="term" value="C:membrane"/>
    <property type="evidence" value="ECO:0007669"/>
    <property type="project" value="UniProtKB-SubCell"/>
</dbReference>
<keyword evidence="6" id="KW-0479">Metal-binding</keyword>
<dbReference type="OrthoDB" id="166377at2"/>
<feature type="domain" description="Peptidase M50" evidence="13">
    <location>
        <begin position="31"/>
        <end position="98"/>
    </location>
</feature>
<comment type="cofactor">
    <cofactor evidence="1">
        <name>Zn(2+)</name>
        <dbReference type="ChEBI" id="CHEBI:29105"/>
    </cofactor>
</comment>
<dbReference type="GO" id="GO:0008237">
    <property type="term" value="F:metallopeptidase activity"/>
    <property type="evidence" value="ECO:0007669"/>
    <property type="project" value="UniProtKB-KW"/>
</dbReference>
<gene>
    <name evidence="14" type="ORF">AWU65_16815</name>
</gene>
<evidence type="ECO:0000313" key="15">
    <source>
        <dbReference type="Proteomes" id="UP000076796"/>
    </source>
</evidence>